<accession>A0A1H4V1D2</accession>
<sequence>MKFNLLSIFLIFSLTVFSQKNTIEEINKYVLNIDSNSELRKSEYDWNKITGGQVDHGAVLKVWKTKNQIVKVEEQFGASYGRYTRLIYLKNNKPIKAIETEENFGLKNNEIDYSVLNTQYKMQVYVTGFNDLIGEYELGIDEEGKRKVTEPYCDFESVFGILDEIIDL</sequence>
<organism evidence="1 2">
    <name type="scientific">Maribacter dokdonensis</name>
    <dbReference type="NCBI Taxonomy" id="320912"/>
    <lineage>
        <taxon>Bacteria</taxon>
        <taxon>Pseudomonadati</taxon>
        <taxon>Bacteroidota</taxon>
        <taxon>Flavobacteriia</taxon>
        <taxon>Flavobacteriales</taxon>
        <taxon>Flavobacteriaceae</taxon>
        <taxon>Maribacter</taxon>
    </lineage>
</organism>
<dbReference type="RefSeq" id="WP_074674626.1">
    <property type="nucleotide sequence ID" value="NZ_FNTB01000001.1"/>
</dbReference>
<dbReference type="OrthoDB" id="1436230at2"/>
<gene>
    <name evidence="1" type="ORF">SAMN05192540_3982</name>
</gene>
<name>A0A1H4V1D2_9FLAO</name>
<evidence type="ECO:0000313" key="2">
    <source>
        <dbReference type="Proteomes" id="UP000183038"/>
    </source>
</evidence>
<dbReference type="AlphaFoldDB" id="A0A1H4V1D2"/>
<dbReference type="Proteomes" id="UP000183038">
    <property type="component" value="Unassembled WGS sequence"/>
</dbReference>
<reference evidence="1 2" key="1">
    <citation type="submission" date="2016-10" db="EMBL/GenBank/DDBJ databases">
        <authorList>
            <person name="de Groot N.N."/>
        </authorList>
    </citation>
    <scope>NUCLEOTIDE SEQUENCE [LARGE SCALE GENOMIC DNA]</scope>
    <source>
        <strain evidence="1 2">MAR_2009_71</strain>
    </source>
</reference>
<proteinExistence type="predicted"/>
<protein>
    <submittedName>
        <fullName evidence="1">Uncharacterized protein</fullName>
    </submittedName>
</protein>
<dbReference type="EMBL" id="FNTB01000001">
    <property type="protein sequence ID" value="SEC74786.1"/>
    <property type="molecule type" value="Genomic_DNA"/>
</dbReference>
<evidence type="ECO:0000313" key="1">
    <source>
        <dbReference type="EMBL" id="SEC74786.1"/>
    </source>
</evidence>